<protein>
    <recommendedName>
        <fullName evidence="9">GPR1/FUN34/YaaH-class plasma membrane protein</fullName>
    </recommendedName>
</protein>
<keyword evidence="8" id="KW-1185">Reference proteome</keyword>
<comment type="similarity">
    <text evidence="2">Belongs to the acetate uptake transporter (AceTr) (TC 2.A.96) family.</text>
</comment>
<feature type="transmembrane region" description="Helical" evidence="6">
    <location>
        <begin position="192"/>
        <end position="210"/>
    </location>
</feature>
<evidence type="ECO:0000313" key="7">
    <source>
        <dbReference type="EMBL" id="WPG99241.1"/>
    </source>
</evidence>
<accession>A0AAQ3M1K6</accession>
<dbReference type="PANTHER" id="PTHR31123:SF4">
    <property type="entry name" value="PROTEIN ALCS"/>
    <property type="match status" value="1"/>
</dbReference>
<evidence type="ECO:0000256" key="4">
    <source>
        <dbReference type="ARBA" id="ARBA00022989"/>
    </source>
</evidence>
<dbReference type="AlphaFoldDB" id="A0AAQ3M1K6"/>
<dbReference type="GO" id="GO:0015123">
    <property type="term" value="F:acetate transmembrane transporter activity"/>
    <property type="evidence" value="ECO:0007669"/>
    <property type="project" value="TreeGrafter"/>
</dbReference>
<comment type="subcellular location">
    <subcellularLocation>
        <location evidence="1">Membrane</location>
        <topology evidence="1">Multi-pass membrane protein</topology>
    </subcellularLocation>
</comment>
<evidence type="ECO:0000256" key="3">
    <source>
        <dbReference type="ARBA" id="ARBA00022692"/>
    </source>
</evidence>
<evidence type="ECO:0000256" key="6">
    <source>
        <dbReference type="SAM" id="Phobius"/>
    </source>
</evidence>
<organism evidence="7 8">
    <name type="scientific">Acrodontium crateriforme</name>
    <dbReference type="NCBI Taxonomy" id="150365"/>
    <lineage>
        <taxon>Eukaryota</taxon>
        <taxon>Fungi</taxon>
        <taxon>Dikarya</taxon>
        <taxon>Ascomycota</taxon>
        <taxon>Pezizomycotina</taxon>
        <taxon>Dothideomycetes</taxon>
        <taxon>Dothideomycetidae</taxon>
        <taxon>Mycosphaerellales</taxon>
        <taxon>Teratosphaeriaceae</taxon>
        <taxon>Acrodontium</taxon>
    </lineage>
</organism>
<sequence>MTSEHVHLEKGQSNGFANDDGIHITRTETAGSLNLSMEMFEKLYLAPANRVHGDLRKTFANPTPLPILGFLLATSPLTAALMGWGGAGGGGAATIGTYLFFGGLLQIIGAVMEWIIGNTFPFVVFGSFGAFWLAFAATLTPFYNAEGAFIASATSAAETAAGVEEFQASLSFFLFYMGLLVFMYVICSLRTNLIFVFMFFFLDVGVFLLAGGYIKASKGDLETYEKLSKAAGAMIFVTCVCGWYLLFAQLLQSVDFPLDLPVFDLSKKFKGASERKKKN</sequence>
<evidence type="ECO:0000313" key="8">
    <source>
        <dbReference type="Proteomes" id="UP001303373"/>
    </source>
</evidence>
<dbReference type="Pfam" id="PF01184">
    <property type="entry name" value="Gpr1_Fun34_YaaH"/>
    <property type="match status" value="1"/>
</dbReference>
<dbReference type="InterPro" id="IPR000791">
    <property type="entry name" value="Gpr1/Fun34/SatP-like"/>
</dbReference>
<feature type="transmembrane region" description="Helical" evidence="6">
    <location>
        <begin position="166"/>
        <end position="186"/>
    </location>
</feature>
<dbReference type="Proteomes" id="UP001303373">
    <property type="component" value="Chromosome 3"/>
</dbReference>
<evidence type="ECO:0000256" key="2">
    <source>
        <dbReference type="ARBA" id="ARBA00005587"/>
    </source>
</evidence>
<gene>
    <name evidence="7" type="ORF">R9X50_00205200</name>
</gene>
<evidence type="ECO:0000256" key="1">
    <source>
        <dbReference type="ARBA" id="ARBA00004141"/>
    </source>
</evidence>
<dbReference type="InterPro" id="IPR051633">
    <property type="entry name" value="AceTr"/>
</dbReference>
<keyword evidence="5 6" id="KW-0472">Membrane</keyword>
<proteinExistence type="inferred from homology"/>
<dbReference type="GO" id="GO:0005886">
    <property type="term" value="C:plasma membrane"/>
    <property type="evidence" value="ECO:0007669"/>
    <property type="project" value="TreeGrafter"/>
</dbReference>
<dbReference type="PANTHER" id="PTHR31123">
    <property type="entry name" value="ACCUMULATION OF DYADS PROTEIN 2-RELATED"/>
    <property type="match status" value="1"/>
</dbReference>
<dbReference type="EMBL" id="CP138582">
    <property type="protein sequence ID" value="WPG99241.1"/>
    <property type="molecule type" value="Genomic_DNA"/>
</dbReference>
<feature type="transmembrane region" description="Helical" evidence="6">
    <location>
        <begin position="122"/>
        <end position="145"/>
    </location>
</feature>
<keyword evidence="3 6" id="KW-0812">Transmembrane</keyword>
<evidence type="ECO:0008006" key="9">
    <source>
        <dbReference type="Google" id="ProtNLM"/>
    </source>
</evidence>
<keyword evidence="4 6" id="KW-1133">Transmembrane helix</keyword>
<name>A0AAQ3M1K6_9PEZI</name>
<evidence type="ECO:0000256" key="5">
    <source>
        <dbReference type="ARBA" id="ARBA00023136"/>
    </source>
</evidence>
<reference evidence="7 8" key="1">
    <citation type="submission" date="2023-11" db="EMBL/GenBank/DDBJ databases">
        <title>An acidophilic fungus is an integral part of prey digestion in a carnivorous sundew plant.</title>
        <authorList>
            <person name="Tsai I.J."/>
        </authorList>
    </citation>
    <scope>NUCLEOTIDE SEQUENCE [LARGE SCALE GENOMIC DNA]</scope>
    <source>
        <strain evidence="7">169a</strain>
    </source>
</reference>
<feature type="transmembrane region" description="Helical" evidence="6">
    <location>
        <begin position="231"/>
        <end position="251"/>
    </location>
</feature>